<evidence type="ECO:0000256" key="1">
    <source>
        <dbReference type="SAM" id="MobiDB-lite"/>
    </source>
</evidence>
<protein>
    <recommendedName>
        <fullName evidence="4">DUF4218 domain-containing protein</fullName>
    </recommendedName>
</protein>
<evidence type="ECO:0000313" key="3">
    <source>
        <dbReference type="Proteomes" id="UP000030108"/>
    </source>
</evidence>
<dbReference type="OrthoDB" id="6613063at2759"/>
<evidence type="ECO:0000313" key="2">
    <source>
        <dbReference type="EMBL" id="EUC57653.1"/>
    </source>
</evidence>
<organism evidence="2 3">
    <name type="scientific">Rhizoctonia solani AG-3 Rhs1AP</name>
    <dbReference type="NCBI Taxonomy" id="1086054"/>
    <lineage>
        <taxon>Eukaryota</taxon>
        <taxon>Fungi</taxon>
        <taxon>Dikarya</taxon>
        <taxon>Basidiomycota</taxon>
        <taxon>Agaricomycotina</taxon>
        <taxon>Agaricomycetes</taxon>
        <taxon>Cantharellales</taxon>
        <taxon>Ceratobasidiaceae</taxon>
        <taxon>Rhizoctonia</taxon>
    </lineage>
</organism>
<accession>X8J5T8</accession>
<feature type="non-terminal residue" evidence="2">
    <location>
        <position position="339"/>
    </location>
</feature>
<gene>
    <name evidence="2" type="ORF">RSOL_227160</name>
</gene>
<dbReference type="EMBL" id="JATN01000322">
    <property type="protein sequence ID" value="EUC57653.1"/>
    <property type="molecule type" value="Genomic_DNA"/>
</dbReference>
<comment type="caution">
    <text evidence="2">The sequence shown here is derived from an EMBL/GenBank/DDBJ whole genome shotgun (WGS) entry which is preliminary data.</text>
</comment>
<reference evidence="3" key="1">
    <citation type="journal article" date="2014" name="Genome Announc.">
        <title>Draft genome sequence of the plant-pathogenic soil fungus Rhizoctonia solani anastomosis group 3 strain Rhs1AP.</title>
        <authorList>
            <person name="Cubeta M.A."/>
            <person name="Thomas E."/>
            <person name="Dean R.A."/>
            <person name="Jabaji S."/>
            <person name="Neate S.M."/>
            <person name="Tavantzis S."/>
            <person name="Toda T."/>
            <person name="Vilgalys R."/>
            <person name="Bharathan N."/>
            <person name="Fedorova-Abrams N."/>
            <person name="Pakala S.B."/>
            <person name="Pakala S.M."/>
            <person name="Zafar N."/>
            <person name="Joardar V."/>
            <person name="Losada L."/>
            <person name="Nierman W.C."/>
        </authorList>
    </citation>
    <scope>NUCLEOTIDE SEQUENCE [LARGE SCALE GENOMIC DNA]</scope>
    <source>
        <strain evidence="3">AG-3</strain>
    </source>
</reference>
<evidence type="ECO:0008006" key="4">
    <source>
        <dbReference type="Google" id="ProtNLM"/>
    </source>
</evidence>
<dbReference type="AlphaFoldDB" id="X8J5T8"/>
<proteinExistence type="predicted"/>
<feature type="region of interest" description="Disordered" evidence="1">
    <location>
        <begin position="228"/>
        <end position="256"/>
    </location>
</feature>
<sequence>MELVDILRCLLSVTNTRARIDRLKIEVAHYVQGFEELYYRYQYERLFLCKLTVHAILHVPDDIIRCGPVWVYWSFSMERYCREVTFCVKSKILPYTTISKHVIQLAQVGAISCRFPEIRKALLFGKNDVPVGEKAVSKMEQVYPGSWYKFIPKRCDRWGKLRIADGGDCIRAAKVCNPTSVYGKRDSSFIRFSYEKDENEDDPHAEVKMVTAVGYGRLDLILVITLAGKTPPDDDDDENENEKDKEDKGEDEDEAEPITHVLAQITEAKGVEGDATTELITYRELGRSFVLDIKNVEHVAARVFTRGQEPNGEWVVVDRSQGVARAEFAVNEHGSDEED</sequence>
<dbReference type="Proteomes" id="UP000030108">
    <property type="component" value="Unassembled WGS sequence"/>
</dbReference>
<name>X8J5T8_9AGAM</name>